<dbReference type="EMBL" id="CAXAMN010000114">
    <property type="protein sequence ID" value="CAK8986410.1"/>
    <property type="molecule type" value="Genomic_DNA"/>
</dbReference>
<dbReference type="Proteomes" id="UP001642484">
    <property type="component" value="Unassembled WGS sequence"/>
</dbReference>
<feature type="non-terminal residue" evidence="2">
    <location>
        <position position="63"/>
    </location>
</feature>
<reference evidence="2 3" key="1">
    <citation type="submission" date="2024-02" db="EMBL/GenBank/DDBJ databases">
        <authorList>
            <person name="Chen Y."/>
            <person name="Shah S."/>
            <person name="Dougan E. K."/>
            <person name="Thang M."/>
            <person name="Chan C."/>
        </authorList>
    </citation>
    <scope>NUCLEOTIDE SEQUENCE [LARGE SCALE GENOMIC DNA]</scope>
</reference>
<evidence type="ECO:0000313" key="3">
    <source>
        <dbReference type="Proteomes" id="UP001642484"/>
    </source>
</evidence>
<organism evidence="2 3">
    <name type="scientific">Durusdinium trenchii</name>
    <dbReference type="NCBI Taxonomy" id="1381693"/>
    <lineage>
        <taxon>Eukaryota</taxon>
        <taxon>Sar</taxon>
        <taxon>Alveolata</taxon>
        <taxon>Dinophyceae</taxon>
        <taxon>Suessiales</taxon>
        <taxon>Symbiodiniaceae</taxon>
        <taxon>Durusdinium</taxon>
    </lineage>
</organism>
<name>A0ABP0HC29_9DINO</name>
<feature type="non-terminal residue" evidence="2">
    <location>
        <position position="1"/>
    </location>
</feature>
<keyword evidence="3" id="KW-1185">Reference proteome</keyword>
<dbReference type="EMBL" id="CAXAMN010000225">
    <property type="protein sequence ID" value="CAK8987066.1"/>
    <property type="molecule type" value="Genomic_DNA"/>
</dbReference>
<comment type="caution">
    <text evidence="2">The sequence shown here is derived from an EMBL/GenBank/DDBJ whole genome shotgun (WGS) entry which is preliminary data.</text>
</comment>
<gene>
    <name evidence="1" type="ORF">CCMP2556_LOCUS496</name>
    <name evidence="2" type="ORF">CCMP2556_LOCUS729</name>
</gene>
<accession>A0ABP0HC29</accession>
<evidence type="ECO:0000313" key="1">
    <source>
        <dbReference type="EMBL" id="CAK8986410.1"/>
    </source>
</evidence>
<protein>
    <submittedName>
        <fullName evidence="2">Uncharacterized protein</fullName>
    </submittedName>
</protein>
<proteinExistence type="predicted"/>
<sequence length="63" mass="6804">VAETQKLLGPAVHAAPVLDSFALSHSLCDWQQQTDRKLQRRAKPRRSVQGLRQLAGTALAVGG</sequence>
<evidence type="ECO:0000313" key="2">
    <source>
        <dbReference type="EMBL" id="CAK8987066.1"/>
    </source>
</evidence>